<keyword evidence="3" id="KW-0274">FAD</keyword>
<evidence type="ECO:0000256" key="4">
    <source>
        <dbReference type="ARBA" id="ARBA00022857"/>
    </source>
</evidence>
<dbReference type="PROSITE" id="PS00061">
    <property type="entry name" value="ADH_SHORT"/>
    <property type="match status" value="1"/>
</dbReference>
<dbReference type="InterPro" id="IPR036291">
    <property type="entry name" value="NAD(P)-bd_dom_sf"/>
</dbReference>
<sequence>MLTSREGFTVDVIARWLRKSVLNPYLSIPLATGLAVVLAKKNGAVGLSDIRFDTAQRVAFLAALASFVLSTTEYLNKWSANNWTTDHTWDFDKEIIVVTGGSSGIGHSIIKHILARNPRATIVVVDLAPLLWEPPKGSNIHFFKCDLTDTKALKTLCTLIRTQVGDPTVLINNAGIARGYSVMEGSYADVELTIKTNLLAPFLLTKEFLPYMVRTNHGHIVNVGSMSSVVPPVRIADYSATKAGLTAMHESLQLELKYIHKAPKVRQTLGIFGFIRTPLVPFDPGQPHFMMPLLHVDSVGEAIVNSLYSGFGRTIYLPGIMSSVTALRAGPEWLWRLARETTASAKDIAYTPRQKIDDTTGQFEMVEPAEKSWCFSEALTKFHNDVVVACICLPPSDGTVTPNVGRAEAWANYPPLTKVDDDKLPRTILTSASVWSLPETEFLTSSFMGTESTGVPEVRDGRFDTQRMSKTSDTPTYSQFAWYGIGDIKFFERHSDLGGTWFINQYPGCACDIPSALYSFSFESNPDWTRVLPPQQELWQYLHDVAKKYSLIEKMRFGVNVEQCVWSEERQRWRMNIRHYETNQVFAHECQFLFAATGQLMQPREIDVPGSTSFKGRIFHSSRWDQTVDIQDKKVVVIGNGCTASQIVPAIVGKTKHLTQAIRTKHWILPPVDNENTEFMKNVLRHVPGTQTLQRFLVYAAAENTLRGFYMTNDGKKYRKRARANAEKYMKTTAPAKYHDKLIPDFELGCKRRIFDSGYLKSLHSENLTLLDDPIQEIVPEGIRTREGVTEADVIVLANGFVTNNAVGGLDVIGRNGEQMDQHWEFFGGPEAYNCTIASGFPNFFVLLGHTSTIIAAENSINFALRIIKPVLDGKGMTVEVTREAEQQYVSQMQADMQKTVWSTGCTSWYLKDTTDGKKWNGSTYPYSQAYFWYRCLFPDFGDLEIRGPTHAGRRRRTWPKKLAVAAVVGYALSLLFGLTRNPLARNRYWQQFSRI</sequence>
<evidence type="ECO:0000256" key="6">
    <source>
        <dbReference type="SAM" id="Phobius"/>
    </source>
</evidence>
<keyword evidence="6" id="KW-0472">Membrane</keyword>
<dbReference type="OrthoDB" id="74360at2759"/>
<comment type="caution">
    <text evidence="7">The sequence shown here is derived from an EMBL/GenBank/DDBJ whole genome shotgun (WGS) entry which is preliminary data.</text>
</comment>
<dbReference type="GO" id="GO:0050660">
    <property type="term" value="F:flavin adenine dinucleotide binding"/>
    <property type="evidence" value="ECO:0007669"/>
    <property type="project" value="InterPro"/>
</dbReference>
<evidence type="ECO:0000313" key="7">
    <source>
        <dbReference type="EMBL" id="KXH65122.1"/>
    </source>
</evidence>
<evidence type="ECO:0008006" key="9">
    <source>
        <dbReference type="Google" id="ProtNLM"/>
    </source>
</evidence>
<proteinExistence type="inferred from homology"/>
<keyword evidence="2" id="KW-0285">Flavoprotein</keyword>
<dbReference type="SUPFAM" id="SSF51905">
    <property type="entry name" value="FAD/NAD(P)-binding domain"/>
    <property type="match status" value="2"/>
</dbReference>
<feature type="transmembrane region" description="Helical" evidence="6">
    <location>
        <begin position="963"/>
        <end position="980"/>
    </location>
</feature>
<dbReference type="Pfam" id="PF00743">
    <property type="entry name" value="FMO-like"/>
    <property type="match status" value="1"/>
</dbReference>
<dbReference type="Proteomes" id="UP000070054">
    <property type="component" value="Unassembled WGS sequence"/>
</dbReference>
<keyword evidence="8" id="KW-1185">Reference proteome</keyword>
<gene>
    <name evidence="7" type="ORF">CNYM01_04843</name>
</gene>
<dbReference type="AlphaFoldDB" id="A0A135UXP5"/>
<accession>A0A135UXP5</accession>
<dbReference type="GO" id="GO:0004499">
    <property type="term" value="F:N,N-dimethylaniline monooxygenase activity"/>
    <property type="evidence" value="ECO:0007669"/>
    <property type="project" value="InterPro"/>
</dbReference>
<dbReference type="PANTHER" id="PTHR42877:SF10">
    <property type="entry name" value="L-ORNITHINE N(5)-OXYGENASE"/>
    <property type="match status" value="1"/>
</dbReference>
<keyword evidence="6" id="KW-0812">Transmembrane</keyword>
<keyword evidence="6" id="KW-1133">Transmembrane helix</keyword>
<dbReference type="Gene3D" id="3.40.50.720">
    <property type="entry name" value="NAD(P)-binding Rossmann-like Domain"/>
    <property type="match status" value="1"/>
</dbReference>
<dbReference type="PRINTS" id="PR00080">
    <property type="entry name" value="SDRFAMILY"/>
</dbReference>
<dbReference type="GO" id="GO:0050661">
    <property type="term" value="F:NADP binding"/>
    <property type="evidence" value="ECO:0007669"/>
    <property type="project" value="InterPro"/>
</dbReference>
<evidence type="ECO:0000256" key="3">
    <source>
        <dbReference type="ARBA" id="ARBA00022827"/>
    </source>
</evidence>
<evidence type="ECO:0000313" key="8">
    <source>
        <dbReference type="Proteomes" id="UP000070054"/>
    </source>
</evidence>
<dbReference type="PANTHER" id="PTHR42877">
    <property type="entry name" value="L-ORNITHINE N(5)-MONOOXYGENASE-RELATED"/>
    <property type="match status" value="1"/>
</dbReference>
<dbReference type="SUPFAM" id="SSF51735">
    <property type="entry name" value="NAD(P)-binding Rossmann-fold domains"/>
    <property type="match status" value="1"/>
</dbReference>
<dbReference type="PRINTS" id="PR00081">
    <property type="entry name" value="GDHRDH"/>
</dbReference>
<dbReference type="Gene3D" id="3.50.50.60">
    <property type="entry name" value="FAD/NAD(P)-binding domain"/>
    <property type="match status" value="2"/>
</dbReference>
<keyword evidence="4" id="KW-0521">NADP</keyword>
<dbReference type="InterPro" id="IPR036188">
    <property type="entry name" value="FAD/NAD-bd_sf"/>
</dbReference>
<organism evidence="7 8">
    <name type="scientific">Colletotrichum nymphaeae SA-01</name>
    <dbReference type="NCBI Taxonomy" id="1460502"/>
    <lineage>
        <taxon>Eukaryota</taxon>
        <taxon>Fungi</taxon>
        <taxon>Dikarya</taxon>
        <taxon>Ascomycota</taxon>
        <taxon>Pezizomycotina</taxon>
        <taxon>Sordariomycetes</taxon>
        <taxon>Hypocreomycetidae</taxon>
        <taxon>Glomerellales</taxon>
        <taxon>Glomerellaceae</taxon>
        <taxon>Colletotrichum</taxon>
        <taxon>Colletotrichum acutatum species complex</taxon>
    </lineage>
</organism>
<evidence type="ECO:0000256" key="5">
    <source>
        <dbReference type="ARBA" id="ARBA00023002"/>
    </source>
</evidence>
<evidence type="ECO:0000256" key="1">
    <source>
        <dbReference type="ARBA" id="ARBA00010139"/>
    </source>
</evidence>
<reference evidence="7 8" key="1">
    <citation type="submission" date="2014-02" db="EMBL/GenBank/DDBJ databases">
        <title>The genome sequence of Colletotrichum nymphaeae SA-01.</title>
        <authorList>
            <person name="Baroncelli R."/>
            <person name="Thon M.R."/>
        </authorList>
    </citation>
    <scope>NUCLEOTIDE SEQUENCE [LARGE SCALE GENOMIC DNA]</scope>
    <source>
        <strain evidence="7 8">SA-01</strain>
    </source>
</reference>
<dbReference type="InterPro" id="IPR002347">
    <property type="entry name" value="SDR_fam"/>
</dbReference>
<dbReference type="InterPro" id="IPR020946">
    <property type="entry name" value="Flavin_mOase-like"/>
</dbReference>
<dbReference type="InterPro" id="IPR020904">
    <property type="entry name" value="Sc_DH/Rdtase_CS"/>
</dbReference>
<keyword evidence="5" id="KW-0560">Oxidoreductase</keyword>
<name>A0A135UXP5_9PEZI</name>
<dbReference type="Pfam" id="PF00106">
    <property type="entry name" value="adh_short"/>
    <property type="match status" value="1"/>
</dbReference>
<comment type="similarity">
    <text evidence="1">Belongs to the FAD-binding monooxygenase family.</text>
</comment>
<dbReference type="InterPro" id="IPR051209">
    <property type="entry name" value="FAD-bind_Monooxygenase_sf"/>
</dbReference>
<protein>
    <recommendedName>
        <fullName evidence="9">L-ornithine N(5)-oxygenase</fullName>
    </recommendedName>
</protein>
<evidence type="ECO:0000256" key="2">
    <source>
        <dbReference type="ARBA" id="ARBA00022630"/>
    </source>
</evidence>
<dbReference type="EMBL" id="JEMN01000025">
    <property type="protein sequence ID" value="KXH65122.1"/>
    <property type="molecule type" value="Genomic_DNA"/>
</dbReference>